<dbReference type="AlphaFoldDB" id="A0A1D3JSD6"/>
<gene>
    <name evidence="1" type="ORF">PVE_R1G1106</name>
</gene>
<name>A0A1D3JSD6_PSEVE</name>
<accession>A0A1D3JSD6</accession>
<evidence type="ECO:0000313" key="2">
    <source>
        <dbReference type="Proteomes" id="UP000245431"/>
    </source>
</evidence>
<evidence type="ECO:0000313" key="1">
    <source>
        <dbReference type="EMBL" id="SBW78994.1"/>
    </source>
</evidence>
<dbReference type="Proteomes" id="UP000245431">
    <property type="component" value="Chromosome PVE_r1"/>
</dbReference>
<protein>
    <submittedName>
        <fullName evidence="1">Uncharacterized protein</fullName>
    </submittedName>
</protein>
<reference evidence="2" key="1">
    <citation type="submission" date="2016-07" db="EMBL/GenBank/DDBJ databases">
        <authorList>
            <person name="Florea S."/>
            <person name="Webb J.S."/>
            <person name="Jaromczyk J."/>
            <person name="Schardl C.L."/>
        </authorList>
    </citation>
    <scope>NUCLEOTIDE SEQUENCE [LARGE SCALE GENOMIC DNA]</scope>
    <source>
        <strain evidence="2">1YdBTEX2</strain>
    </source>
</reference>
<proteinExistence type="predicted"/>
<sequence>MKYILKENGKEKEVFKLKGYVSVPRVFLALPLFNTINAHKEPRGFEIAKNHNAKNIHIASTSLTIFNDFEVFLFILRKVYSSKSNEFEFTFDEIMNDFDVKTSHRTTYFSIFKQSIRKLNKINIEYEEETEDGTKTVFLNFITGELTKKGGKIEVSKRFIEFFGSLKELYEIDTKMLSLLTNEYQRILYVLYVCNRRNKTNYFSVEMLKERFRISDKMPSKTFIMKIRKANEALQEMGLIEDFKEEKNNRVTTRFLVDYSYKSLYKDFKEKKAIAEKLKASSIEKKAVKGLNLDAFESDIPDSFKETIEASKTTN</sequence>
<dbReference type="RefSeq" id="WP_017848686.1">
    <property type="nucleotide sequence ID" value="NZ_AOUH01000032.1"/>
</dbReference>
<dbReference type="EMBL" id="LT599583">
    <property type="protein sequence ID" value="SBW78994.1"/>
    <property type="molecule type" value="Genomic_DNA"/>
</dbReference>
<organism evidence="1 2">
    <name type="scientific">Pseudomonas veronii 1YdBTEX2</name>
    <dbReference type="NCBI Taxonomy" id="1295141"/>
    <lineage>
        <taxon>Bacteria</taxon>
        <taxon>Pseudomonadati</taxon>
        <taxon>Pseudomonadota</taxon>
        <taxon>Gammaproteobacteria</taxon>
        <taxon>Pseudomonadales</taxon>
        <taxon>Pseudomonadaceae</taxon>
        <taxon>Pseudomonas</taxon>
    </lineage>
</organism>